<feature type="region of interest" description="Disordered" evidence="1">
    <location>
        <begin position="1"/>
        <end position="20"/>
    </location>
</feature>
<dbReference type="EMBL" id="CAJOBD010004014">
    <property type="protein sequence ID" value="CAF3976501.1"/>
    <property type="molecule type" value="Genomic_DNA"/>
</dbReference>
<sequence length="1052" mass="121418">MDKKEDQQEDLTKVKATSDRPSTLALNQTATTTDMYQYYNVDNISLTPSPLSNQPIMFQKWSVIDRATYERAYTSVYGHPPILTPEQKNFEKDMTVFMETEAQQEERRQVEVGTNNEDTVQSLNGELFDENVLTQTRNDEIERLSQVIMKSQPMNDEIAGSIIEQLNLVLDTAVPVDPILSDMDDNLSSQEEVPSNSSMIATHPYPPINQQGIVSDHDRPYADYGHMDATTIAKEFDFFDIIQNSTQEQDVSTISAPPRWTIKTFAITAWTTVSSEDFIEFGSFKSTTTQTEITWPTQTAPGPSTPGPPALPPPTTTTTTTTTLMHADNQKTNLRQQANNRRQEKIAIAKYAIELARTSVDSAMDYIMKMKPTEFLTHSTWYLSSFNYIHLRQQQRYDQIDPNTKEYVWPHSFPDCTPALRDAMNYWLTNHFVRRNGAKCLILIGPTSVGKTAFALSLPGRVNYFLGRWHLDEWSDYARYSVFDEIPWDDFDKLNFPNKKGLLLQKGRLKATDKYRGTTTINVTQPAIVLLHEYTDVGSLATRPTTIPGCAEANFWNKRALIYRMGTVELKIILCQGEYFCKPPNRRQTDSDEDSSVRSLIGSQEARIGEPNEFEQTTRQWNSNHQAIERIAMHEIKYCLSLRQWLQRRSEQLLYTKGSLDSSTILKAHQQRYQSYACYRLQKHFSHLSQYLKVNLSIIDSNLLRLENFIYNEYMRMFPESKHAISSFPFFNDDDELAMAMKYYLQMDVDMFYMKISPLITIEYNFSDQDLFFQNEYQQPVVSYTLQHCKQINCYLCQLSSFLSGSMIQFDSYMKHCFANQYQSILNGPATCQTMNIIYVFTCPCKKYEFIGSTSQRVVDVIHYYRRSLNVYLHEYFFGLYNQTSATTTSSSSSSSSSLSNTKLFSSVCDQLLYEHAIKCPAIWQVFLQYNPDYTCFIPSFILQKPIYGNLITMDNQLKMSKSSNEISNLNETISLTTTIVMKSEQQQQQQQQHEKQHEFYQQCSLKQKVTLHTPDLYRFSLIAILPESASSLVRTLIQGLFILHTEAKLNE</sequence>
<dbReference type="AlphaFoldDB" id="A0A819MAI2"/>
<name>A0A819MAI2_9BILA</name>
<evidence type="ECO:0000256" key="1">
    <source>
        <dbReference type="SAM" id="MobiDB-lite"/>
    </source>
</evidence>
<evidence type="ECO:0000313" key="3">
    <source>
        <dbReference type="Proteomes" id="UP000663836"/>
    </source>
</evidence>
<reference evidence="2" key="1">
    <citation type="submission" date="2021-02" db="EMBL/GenBank/DDBJ databases">
        <authorList>
            <person name="Nowell W R."/>
        </authorList>
    </citation>
    <scope>NUCLEOTIDE SEQUENCE</scope>
</reference>
<feature type="region of interest" description="Disordered" evidence="1">
    <location>
        <begin position="297"/>
        <end position="320"/>
    </location>
</feature>
<organism evidence="2 3">
    <name type="scientific">Rotaria sordida</name>
    <dbReference type="NCBI Taxonomy" id="392033"/>
    <lineage>
        <taxon>Eukaryota</taxon>
        <taxon>Metazoa</taxon>
        <taxon>Spiralia</taxon>
        <taxon>Gnathifera</taxon>
        <taxon>Rotifera</taxon>
        <taxon>Eurotatoria</taxon>
        <taxon>Bdelloidea</taxon>
        <taxon>Philodinida</taxon>
        <taxon>Philodinidae</taxon>
        <taxon>Rotaria</taxon>
    </lineage>
</organism>
<feature type="compositionally biased region" description="Basic and acidic residues" evidence="1">
    <location>
        <begin position="1"/>
        <end position="18"/>
    </location>
</feature>
<comment type="caution">
    <text evidence="2">The sequence shown here is derived from an EMBL/GenBank/DDBJ whole genome shotgun (WGS) entry which is preliminary data.</text>
</comment>
<feature type="compositionally biased region" description="Pro residues" evidence="1">
    <location>
        <begin position="303"/>
        <end position="315"/>
    </location>
</feature>
<proteinExistence type="predicted"/>
<accession>A0A819MAI2</accession>
<evidence type="ECO:0000313" key="2">
    <source>
        <dbReference type="EMBL" id="CAF3976501.1"/>
    </source>
</evidence>
<dbReference type="Proteomes" id="UP000663836">
    <property type="component" value="Unassembled WGS sequence"/>
</dbReference>
<gene>
    <name evidence="2" type="ORF">JBS370_LOCUS24933</name>
</gene>
<protein>
    <submittedName>
        <fullName evidence="2">Uncharacterized protein</fullName>
    </submittedName>
</protein>